<comment type="similarity">
    <text evidence="3 15">Belongs to the serpin family.</text>
</comment>
<dbReference type="PRINTS" id="PR00654">
    <property type="entry name" value="ANGIOTENSNGN"/>
</dbReference>
<evidence type="ECO:0000256" key="2">
    <source>
        <dbReference type="ARBA" id="ARBA00004613"/>
    </source>
</evidence>
<feature type="signal peptide" evidence="16">
    <location>
        <begin position="1"/>
        <end position="19"/>
    </location>
</feature>
<feature type="chain" id="PRO_5043955982" description="Angiotensinogen" evidence="16">
    <location>
        <begin position="20"/>
        <end position="465"/>
    </location>
</feature>
<keyword evidence="7" id="KW-0838">Vasoactive</keyword>
<evidence type="ECO:0000313" key="19">
    <source>
        <dbReference type="Proteomes" id="UP001066276"/>
    </source>
</evidence>
<dbReference type="GO" id="GO:0042981">
    <property type="term" value="P:regulation of apoptotic process"/>
    <property type="evidence" value="ECO:0007669"/>
    <property type="project" value="TreeGrafter"/>
</dbReference>
<dbReference type="Pfam" id="PF00079">
    <property type="entry name" value="Serpin"/>
    <property type="match status" value="1"/>
</dbReference>
<reference evidence="18" key="1">
    <citation type="journal article" date="2022" name="bioRxiv">
        <title>Sequencing and chromosome-scale assembly of the giantPleurodeles waltlgenome.</title>
        <authorList>
            <person name="Brown T."/>
            <person name="Elewa A."/>
            <person name="Iarovenko S."/>
            <person name="Subramanian E."/>
            <person name="Araus A.J."/>
            <person name="Petzold A."/>
            <person name="Susuki M."/>
            <person name="Suzuki K.-i.T."/>
            <person name="Hayashi T."/>
            <person name="Toyoda A."/>
            <person name="Oliveira C."/>
            <person name="Osipova E."/>
            <person name="Leigh N.D."/>
            <person name="Simon A."/>
            <person name="Yun M.H."/>
        </authorList>
    </citation>
    <scope>NUCLEOTIDE SEQUENCE</scope>
    <source>
        <strain evidence="18">20211129_DDA</strain>
        <tissue evidence="18">Liver</tissue>
    </source>
</reference>
<evidence type="ECO:0000256" key="15">
    <source>
        <dbReference type="RuleBase" id="RU000411"/>
    </source>
</evidence>
<name>A0AAV7RT04_PLEWA</name>
<evidence type="ECO:0000313" key="18">
    <source>
        <dbReference type="EMBL" id="KAJ1155439.1"/>
    </source>
</evidence>
<evidence type="ECO:0000256" key="14">
    <source>
        <dbReference type="ARBA" id="ARBA00046068"/>
    </source>
</evidence>
<dbReference type="GO" id="GO:0004867">
    <property type="term" value="F:serine-type endopeptidase inhibitor activity"/>
    <property type="evidence" value="ECO:0007669"/>
    <property type="project" value="InterPro"/>
</dbReference>
<sequence length="465" mass="52101">MNSRLILLCLTACIALSVCNRVYVHPFHLFAYNQSTCEKLERENQTTSEEKIFIPILIDSKNTAEEEGLRDRFSLESQSLGPKGHQRLLYLTKLVNILGFRFFGAWKEMHKMETVLLSPTNLYGALVSFYLGASKNTSDDLQEFLGFPSGGSNCTSKLDGHIVFSSLKAIDSLLLSKEDNIDASKLAFLFVTPGMHLSGAYVYDLVPSADALYVRAVGFSDPAQATEKINSFFNGRISRKGRPLLTSVDPSTTLMYASYMHFKGKVKNAYPVADPQDFWVDNSRKISVPMMSVTGTFQFKHDDRQNLFVIRVPLSENDFLLLVQPTHGKTLEQIESTLSANSYASLFENLRSRSVHLTLPKLAIENTYDVQDILANMKLPTLIGKKADLSRISNADIRVGKIMNKVYFELEDSGVVTEEPKNPPREDVRMRLTIKLQHPFLLAVYEGSSKALLFLASVRNPVGDV</sequence>
<dbReference type="Gene3D" id="2.30.39.10">
    <property type="entry name" value="Alpha-1-antitrypsin, domain 1"/>
    <property type="match status" value="1"/>
</dbReference>
<evidence type="ECO:0000256" key="1">
    <source>
        <dbReference type="ARBA" id="ARBA00002747"/>
    </source>
</evidence>
<dbReference type="InterPro" id="IPR023796">
    <property type="entry name" value="Serpin_dom"/>
</dbReference>
<comment type="function">
    <text evidence="11">Stimulates aldosterone release.</text>
</comment>
<dbReference type="GO" id="GO:0003081">
    <property type="term" value="P:regulation of systemic arterial blood pressure by renin-angiotensin"/>
    <property type="evidence" value="ECO:0007669"/>
    <property type="project" value="InterPro"/>
</dbReference>
<dbReference type="SMART" id="SM00093">
    <property type="entry name" value="SERPIN"/>
    <property type="match status" value="1"/>
</dbReference>
<proteinExistence type="inferred from homology"/>
<evidence type="ECO:0000256" key="4">
    <source>
        <dbReference type="ARBA" id="ARBA00015105"/>
    </source>
</evidence>
<keyword evidence="9" id="KW-0325">Glycoprotein</keyword>
<dbReference type="AlphaFoldDB" id="A0AAV7RT04"/>
<keyword evidence="6 16" id="KW-0732">Signal</keyword>
<dbReference type="SUPFAM" id="SSF56574">
    <property type="entry name" value="Serpins"/>
    <property type="match status" value="1"/>
</dbReference>
<dbReference type="GO" id="GO:0005615">
    <property type="term" value="C:extracellular space"/>
    <property type="evidence" value="ECO:0007669"/>
    <property type="project" value="InterPro"/>
</dbReference>
<comment type="caution">
    <text evidence="18">The sequence shown here is derived from an EMBL/GenBank/DDBJ whole genome shotgun (WGS) entry which is preliminary data.</text>
</comment>
<keyword evidence="8" id="KW-1015">Disulfide bond</keyword>
<dbReference type="InterPro" id="IPR000215">
    <property type="entry name" value="Serpin_fam"/>
</dbReference>
<accession>A0AAV7RT04</accession>
<dbReference type="PANTHER" id="PTHR11461:SF13">
    <property type="entry name" value="ANGIOTENSINOGEN"/>
    <property type="match status" value="1"/>
</dbReference>
<dbReference type="InterPro" id="IPR042185">
    <property type="entry name" value="Serpin_sf_2"/>
</dbReference>
<evidence type="ECO:0000256" key="12">
    <source>
        <dbReference type="ARBA" id="ARBA00029391"/>
    </source>
</evidence>
<feature type="domain" description="Serpin" evidence="17">
    <location>
        <begin position="100"/>
        <end position="461"/>
    </location>
</feature>
<dbReference type="EMBL" id="JANPWB010000009">
    <property type="protein sequence ID" value="KAJ1155439.1"/>
    <property type="molecule type" value="Genomic_DNA"/>
</dbReference>
<evidence type="ECO:0000256" key="3">
    <source>
        <dbReference type="ARBA" id="ARBA00009500"/>
    </source>
</evidence>
<comment type="function">
    <text evidence="12">Is a ligand for the G-protein coupled receptor MAS1. Has vasodilator and antidiuretic effects. Has an antithrombotic effect that involves MAS1-mediated release of nitric oxide from platelets.</text>
</comment>
<keyword evidence="19" id="KW-1185">Reference proteome</keyword>
<dbReference type="InterPro" id="IPR042178">
    <property type="entry name" value="Serpin_sf_1"/>
</dbReference>
<dbReference type="Proteomes" id="UP001066276">
    <property type="component" value="Chromosome 5"/>
</dbReference>
<evidence type="ECO:0000256" key="7">
    <source>
        <dbReference type="ARBA" id="ARBA00022858"/>
    </source>
</evidence>
<dbReference type="Gene3D" id="3.30.497.10">
    <property type="entry name" value="Antithrombin, subunit I, domain 2"/>
    <property type="match status" value="1"/>
</dbReference>
<comment type="function">
    <text evidence="1">Essential component of the renin-angiotensin system (RAS), a potent regulator of blood pressure, body fluid and electrolyte homeostasis.</text>
</comment>
<evidence type="ECO:0000259" key="17">
    <source>
        <dbReference type="SMART" id="SM00093"/>
    </source>
</evidence>
<protein>
    <recommendedName>
        <fullName evidence="4">Angiotensinogen</fullName>
    </recommendedName>
    <alternativeName>
        <fullName evidence="13">Serpin A8</fullName>
    </alternativeName>
</protein>
<keyword evidence="5" id="KW-0964">Secreted</keyword>
<dbReference type="InterPro" id="IPR036186">
    <property type="entry name" value="Serpin_sf"/>
</dbReference>
<dbReference type="InterPro" id="IPR000227">
    <property type="entry name" value="Angiotensinogen"/>
</dbReference>
<comment type="function">
    <text evidence="14">Acts directly on vascular smooth muscle as a potent vasoconstrictor, affects cardiac contractility and heart rate through its action on the sympathetic nervous system, and alters renal sodium and water absorption through its ability to stimulate the zona glomerulosa cells of the adrenal cortex to synthesize and secrete aldosterone. Acts by binding to angiotensin receptors AGTR1 and AGTR2. Also binds the DEAR/FBXW7-AS1 receptor.</text>
</comment>
<dbReference type="PROSITE" id="PS00284">
    <property type="entry name" value="SERPIN"/>
    <property type="match status" value="1"/>
</dbReference>
<evidence type="ECO:0000256" key="5">
    <source>
        <dbReference type="ARBA" id="ARBA00022525"/>
    </source>
</evidence>
<dbReference type="PANTHER" id="PTHR11461">
    <property type="entry name" value="SERINE PROTEASE INHIBITOR, SERPIN"/>
    <property type="match status" value="1"/>
</dbReference>
<evidence type="ECO:0000256" key="8">
    <source>
        <dbReference type="ARBA" id="ARBA00023157"/>
    </source>
</evidence>
<keyword evidence="10" id="KW-0839">Vasoconstrictor</keyword>
<comment type="subcellular location">
    <subcellularLocation>
        <location evidence="2">Secreted</location>
    </subcellularLocation>
</comment>
<evidence type="ECO:0000256" key="6">
    <source>
        <dbReference type="ARBA" id="ARBA00022729"/>
    </source>
</evidence>
<evidence type="ECO:0000256" key="10">
    <source>
        <dbReference type="ARBA" id="ARBA00023322"/>
    </source>
</evidence>
<evidence type="ECO:0000256" key="16">
    <source>
        <dbReference type="SAM" id="SignalP"/>
    </source>
</evidence>
<dbReference type="GO" id="GO:0042310">
    <property type="term" value="P:vasoconstriction"/>
    <property type="evidence" value="ECO:0007669"/>
    <property type="project" value="UniProtKB-KW"/>
</dbReference>
<evidence type="ECO:0000256" key="9">
    <source>
        <dbReference type="ARBA" id="ARBA00023180"/>
    </source>
</evidence>
<evidence type="ECO:0000256" key="11">
    <source>
        <dbReference type="ARBA" id="ARBA00029380"/>
    </source>
</evidence>
<dbReference type="InterPro" id="IPR023795">
    <property type="entry name" value="Serpin_CS"/>
</dbReference>
<organism evidence="18 19">
    <name type="scientific">Pleurodeles waltl</name>
    <name type="common">Iberian ribbed newt</name>
    <dbReference type="NCBI Taxonomy" id="8319"/>
    <lineage>
        <taxon>Eukaryota</taxon>
        <taxon>Metazoa</taxon>
        <taxon>Chordata</taxon>
        <taxon>Craniata</taxon>
        <taxon>Vertebrata</taxon>
        <taxon>Euteleostomi</taxon>
        <taxon>Amphibia</taxon>
        <taxon>Batrachia</taxon>
        <taxon>Caudata</taxon>
        <taxon>Salamandroidea</taxon>
        <taxon>Salamandridae</taxon>
        <taxon>Pleurodelinae</taxon>
        <taxon>Pleurodeles</taxon>
    </lineage>
</organism>
<evidence type="ECO:0000256" key="13">
    <source>
        <dbReference type="ARBA" id="ARBA00033182"/>
    </source>
</evidence>
<gene>
    <name evidence="18" type="ORF">NDU88_008169</name>
</gene>